<protein>
    <submittedName>
        <fullName evidence="14">Lectin-domain containing receptor kinase A4.2</fullName>
    </submittedName>
</protein>
<dbReference type="InterPro" id="IPR011009">
    <property type="entry name" value="Kinase-like_dom_sf"/>
</dbReference>
<evidence type="ECO:0000256" key="10">
    <source>
        <dbReference type="ARBA" id="ARBA00023136"/>
    </source>
</evidence>
<keyword evidence="11 14" id="KW-0675">Receptor</keyword>
<evidence type="ECO:0000313" key="15">
    <source>
        <dbReference type="Proteomes" id="UP000265520"/>
    </source>
</evidence>
<comment type="subcellular location">
    <subcellularLocation>
        <location evidence="1">Cell membrane</location>
        <topology evidence="1">Single-pass type I membrane protein</topology>
    </subcellularLocation>
</comment>
<keyword evidence="8" id="KW-0067">ATP-binding</keyword>
<keyword evidence="9" id="KW-1133">Transmembrane helix</keyword>
<dbReference type="GO" id="GO:0004672">
    <property type="term" value="F:protein kinase activity"/>
    <property type="evidence" value="ECO:0007669"/>
    <property type="project" value="InterPro"/>
</dbReference>
<evidence type="ECO:0000256" key="11">
    <source>
        <dbReference type="ARBA" id="ARBA00023170"/>
    </source>
</evidence>
<evidence type="ECO:0000256" key="8">
    <source>
        <dbReference type="ARBA" id="ARBA00022840"/>
    </source>
</evidence>
<dbReference type="FunFam" id="1.10.510.10:FF:000240">
    <property type="entry name" value="Lectin-domain containing receptor kinase A4.3"/>
    <property type="match status" value="1"/>
</dbReference>
<dbReference type="GO" id="GO:0005886">
    <property type="term" value="C:plasma membrane"/>
    <property type="evidence" value="ECO:0007669"/>
    <property type="project" value="UniProtKB-SubCell"/>
</dbReference>
<dbReference type="EMBL" id="LXQA010088840">
    <property type="protein sequence ID" value="MCI13596.1"/>
    <property type="molecule type" value="Genomic_DNA"/>
</dbReference>
<keyword evidence="7" id="KW-0547">Nucleotide-binding</keyword>
<dbReference type="PROSITE" id="PS50011">
    <property type="entry name" value="PROTEIN_KINASE_DOM"/>
    <property type="match status" value="1"/>
</dbReference>
<dbReference type="InterPro" id="IPR050528">
    <property type="entry name" value="L-type_Lectin-RKs"/>
</dbReference>
<comment type="similarity">
    <text evidence="2">In the N-terminal section; belongs to the leguminous lectin family.</text>
</comment>
<dbReference type="Gene3D" id="1.10.510.10">
    <property type="entry name" value="Transferase(Phosphotransferase) domain 1"/>
    <property type="match status" value="1"/>
</dbReference>
<dbReference type="GO" id="GO:0005524">
    <property type="term" value="F:ATP binding"/>
    <property type="evidence" value="ECO:0007669"/>
    <property type="project" value="UniProtKB-KW"/>
</dbReference>
<dbReference type="PANTHER" id="PTHR27007">
    <property type="match status" value="1"/>
</dbReference>
<sequence>MLDSSFNVKLGDFGLAKLMDHEIGPQTTVVAGTLGYLAPEYISTGKASKESDVYSFGVVALEITTGRKAVEVMRDKDGEKGLIEWVWDHYGKGELFMAMDDYLQKEFDEKQVERLMIVGLWSSHPDVNLRPLIRQVIQVLNFEVGLPNLPPKRPVATYHDPLSLSVSSVGASLTTSFQDGH</sequence>
<evidence type="ECO:0000256" key="1">
    <source>
        <dbReference type="ARBA" id="ARBA00004251"/>
    </source>
</evidence>
<dbReference type="SUPFAM" id="SSF56112">
    <property type="entry name" value="Protein kinase-like (PK-like)"/>
    <property type="match status" value="1"/>
</dbReference>
<proteinExistence type="inferred from homology"/>
<keyword evidence="12" id="KW-0325">Glycoprotein</keyword>
<feature type="domain" description="Protein kinase" evidence="13">
    <location>
        <begin position="1"/>
        <end position="127"/>
    </location>
</feature>
<dbReference type="AlphaFoldDB" id="A0A392PQL8"/>
<evidence type="ECO:0000313" key="14">
    <source>
        <dbReference type="EMBL" id="MCI13596.1"/>
    </source>
</evidence>
<evidence type="ECO:0000259" key="13">
    <source>
        <dbReference type="PROSITE" id="PS50011"/>
    </source>
</evidence>
<evidence type="ECO:0000256" key="2">
    <source>
        <dbReference type="ARBA" id="ARBA00008536"/>
    </source>
</evidence>
<keyword evidence="10" id="KW-0472">Membrane</keyword>
<keyword evidence="5" id="KW-0812">Transmembrane</keyword>
<accession>A0A392PQL8</accession>
<name>A0A392PQL8_9FABA</name>
<keyword evidence="14" id="KW-0418">Kinase</keyword>
<evidence type="ECO:0000256" key="3">
    <source>
        <dbReference type="ARBA" id="ARBA00010217"/>
    </source>
</evidence>
<evidence type="ECO:0000256" key="6">
    <source>
        <dbReference type="ARBA" id="ARBA00022729"/>
    </source>
</evidence>
<organism evidence="14 15">
    <name type="scientific">Trifolium medium</name>
    <dbReference type="NCBI Taxonomy" id="97028"/>
    <lineage>
        <taxon>Eukaryota</taxon>
        <taxon>Viridiplantae</taxon>
        <taxon>Streptophyta</taxon>
        <taxon>Embryophyta</taxon>
        <taxon>Tracheophyta</taxon>
        <taxon>Spermatophyta</taxon>
        <taxon>Magnoliopsida</taxon>
        <taxon>eudicotyledons</taxon>
        <taxon>Gunneridae</taxon>
        <taxon>Pentapetalae</taxon>
        <taxon>rosids</taxon>
        <taxon>fabids</taxon>
        <taxon>Fabales</taxon>
        <taxon>Fabaceae</taxon>
        <taxon>Papilionoideae</taxon>
        <taxon>50 kb inversion clade</taxon>
        <taxon>NPAAA clade</taxon>
        <taxon>Hologalegina</taxon>
        <taxon>IRL clade</taxon>
        <taxon>Trifolieae</taxon>
        <taxon>Trifolium</taxon>
    </lineage>
</organism>
<keyword evidence="15" id="KW-1185">Reference proteome</keyword>
<evidence type="ECO:0000256" key="12">
    <source>
        <dbReference type="ARBA" id="ARBA00023180"/>
    </source>
</evidence>
<dbReference type="GO" id="GO:0002229">
    <property type="term" value="P:defense response to oomycetes"/>
    <property type="evidence" value="ECO:0007669"/>
    <property type="project" value="UniProtKB-ARBA"/>
</dbReference>
<keyword evidence="14" id="KW-0808">Transferase</keyword>
<evidence type="ECO:0000256" key="4">
    <source>
        <dbReference type="ARBA" id="ARBA00022475"/>
    </source>
</evidence>
<dbReference type="Proteomes" id="UP000265520">
    <property type="component" value="Unassembled WGS sequence"/>
</dbReference>
<evidence type="ECO:0000256" key="9">
    <source>
        <dbReference type="ARBA" id="ARBA00022989"/>
    </source>
</evidence>
<comment type="caution">
    <text evidence="14">The sequence shown here is derived from an EMBL/GenBank/DDBJ whole genome shotgun (WGS) entry which is preliminary data.</text>
</comment>
<keyword evidence="6" id="KW-0732">Signal</keyword>
<comment type="similarity">
    <text evidence="3">In the C-terminal section; belongs to the protein kinase superfamily. Ser/Thr protein kinase family.</text>
</comment>
<evidence type="ECO:0000256" key="7">
    <source>
        <dbReference type="ARBA" id="ARBA00022741"/>
    </source>
</evidence>
<dbReference type="Pfam" id="PF00069">
    <property type="entry name" value="Pkinase"/>
    <property type="match status" value="1"/>
</dbReference>
<dbReference type="InterPro" id="IPR000719">
    <property type="entry name" value="Prot_kinase_dom"/>
</dbReference>
<reference evidence="14 15" key="1">
    <citation type="journal article" date="2018" name="Front. Plant Sci.">
        <title>Red Clover (Trifolium pratense) and Zigzag Clover (T. medium) - A Picture of Genomic Similarities and Differences.</title>
        <authorList>
            <person name="Dluhosova J."/>
            <person name="Istvanek J."/>
            <person name="Nedelnik J."/>
            <person name="Repkova J."/>
        </authorList>
    </citation>
    <scope>NUCLEOTIDE SEQUENCE [LARGE SCALE GENOMIC DNA]</scope>
    <source>
        <strain evidence="15">cv. 10/8</strain>
        <tissue evidence="14">Leaf</tissue>
    </source>
</reference>
<keyword evidence="4" id="KW-1003">Cell membrane</keyword>
<evidence type="ECO:0000256" key="5">
    <source>
        <dbReference type="ARBA" id="ARBA00022692"/>
    </source>
</evidence>